<dbReference type="InterPro" id="IPR011546">
    <property type="entry name" value="Pept_M41_FtsH_extracell"/>
</dbReference>
<dbReference type="SUPFAM" id="SSF52540">
    <property type="entry name" value="P-loop containing nucleoside triphosphate hydrolases"/>
    <property type="match status" value="1"/>
</dbReference>
<dbReference type="InterPro" id="IPR003593">
    <property type="entry name" value="AAA+_ATPase"/>
</dbReference>
<keyword evidence="19" id="KW-1185">Reference proteome</keyword>
<evidence type="ECO:0000256" key="9">
    <source>
        <dbReference type="ARBA" id="ARBA00022840"/>
    </source>
</evidence>
<keyword evidence="6 14" id="KW-0547">Nucleotide-binding</keyword>
<dbReference type="SUPFAM" id="SSF140990">
    <property type="entry name" value="FtsH protease domain-like"/>
    <property type="match status" value="1"/>
</dbReference>
<dbReference type="GO" id="GO:0004176">
    <property type="term" value="F:ATP-dependent peptidase activity"/>
    <property type="evidence" value="ECO:0007669"/>
    <property type="project" value="InterPro"/>
</dbReference>
<evidence type="ECO:0000256" key="2">
    <source>
        <dbReference type="ARBA" id="ARBA00010044"/>
    </source>
</evidence>
<keyword evidence="9 14" id="KW-0067">ATP-binding</keyword>
<feature type="active site" evidence="14">
    <location>
        <position position="471"/>
    </location>
</feature>
<dbReference type="GO" id="GO:0030163">
    <property type="term" value="P:protein catabolic process"/>
    <property type="evidence" value="ECO:0007669"/>
    <property type="project" value="UniProtKB-UniRule"/>
</dbReference>
<dbReference type="Pfam" id="PF06480">
    <property type="entry name" value="FtsH_ext"/>
    <property type="match status" value="1"/>
</dbReference>
<keyword evidence="5 14" id="KW-0479">Metal-binding</keyword>
<dbReference type="OrthoDB" id="9809379at2"/>
<keyword evidence="3 14" id="KW-0645">Protease</keyword>
<keyword evidence="14" id="KW-0997">Cell inner membrane</keyword>
<keyword evidence="10 14" id="KW-1133">Transmembrane helix</keyword>
<dbReference type="GO" id="GO:0008270">
    <property type="term" value="F:zinc ion binding"/>
    <property type="evidence" value="ECO:0007669"/>
    <property type="project" value="UniProtKB-UniRule"/>
</dbReference>
<dbReference type="FunFam" id="1.10.8.60:FF:000001">
    <property type="entry name" value="ATP-dependent zinc metalloprotease FtsH"/>
    <property type="match status" value="1"/>
</dbReference>
<dbReference type="Gene3D" id="1.20.58.760">
    <property type="entry name" value="Peptidase M41"/>
    <property type="match status" value="1"/>
</dbReference>
<evidence type="ECO:0000313" key="19">
    <source>
        <dbReference type="Proteomes" id="UP000009222"/>
    </source>
</evidence>
<dbReference type="Gene3D" id="3.40.50.300">
    <property type="entry name" value="P-loop containing nucleotide triphosphate hydrolases"/>
    <property type="match status" value="1"/>
</dbReference>
<dbReference type="STRING" id="545695.TREAZ_2746"/>
<keyword evidence="18" id="KW-0132">Cell division</keyword>
<accession>F5YD67</accession>
<feature type="transmembrane region" description="Helical" evidence="14">
    <location>
        <begin position="46"/>
        <end position="64"/>
    </location>
</feature>
<dbReference type="CDD" id="cd19501">
    <property type="entry name" value="RecA-like_FtsH"/>
    <property type="match status" value="1"/>
</dbReference>
<evidence type="ECO:0000256" key="16">
    <source>
        <dbReference type="SAM" id="MobiDB-lite"/>
    </source>
</evidence>
<evidence type="ECO:0000313" key="18">
    <source>
        <dbReference type="EMBL" id="AEF80134.1"/>
    </source>
</evidence>
<evidence type="ECO:0000256" key="3">
    <source>
        <dbReference type="ARBA" id="ARBA00022670"/>
    </source>
</evidence>
<dbReference type="Pfam" id="PF01434">
    <property type="entry name" value="Peptidase_M41"/>
    <property type="match status" value="1"/>
</dbReference>
<dbReference type="FunFam" id="3.40.50.300:FF:000001">
    <property type="entry name" value="ATP-dependent zinc metalloprotease FtsH"/>
    <property type="match status" value="1"/>
</dbReference>
<dbReference type="PANTHER" id="PTHR23076:SF113">
    <property type="entry name" value="ATP-DEPENDENT ZINC METALLOPROTEASE FTSH 1, CHLOROPLASTIC-RELATED"/>
    <property type="match status" value="1"/>
</dbReference>
<dbReference type="Proteomes" id="UP000009222">
    <property type="component" value="Chromosome"/>
</dbReference>
<comment type="function">
    <text evidence="14">Acts as a processive, ATP-dependent zinc metallopeptidase for both cytoplasmic and membrane proteins. Plays a role in the quality control of integral membrane proteins.</text>
</comment>
<evidence type="ECO:0000256" key="13">
    <source>
        <dbReference type="ARBA" id="ARBA00061570"/>
    </source>
</evidence>
<feature type="region of interest" description="Disordered" evidence="16">
    <location>
        <begin position="1"/>
        <end position="27"/>
    </location>
</feature>
<reference evidence="18 19" key="2">
    <citation type="journal article" date="2011" name="ISME J.">
        <title>RNA-seq reveals cooperative metabolic interactions between two termite-gut spirochete species in co-culture.</title>
        <authorList>
            <person name="Rosenthal A.Z."/>
            <person name="Matson E.G."/>
            <person name="Eldar A."/>
            <person name="Leadbetter J.R."/>
        </authorList>
    </citation>
    <scope>NUCLEOTIDE SEQUENCE [LARGE SCALE GENOMIC DNA]</scope>
    <source>
        <strain evidence="19">ATCC BAA-888 / DSM 13862 / ZAS-9</strain>
    </source>
</reference>
<dbReference type="Pfam" id="PF17862">
    <property type="entry name" value="AAA_lid_3"/>
    <property type="match status" value="1"/>
</dbReference>
<dbReference type="InterPro" id="IPR005936">
    <property type="entry name" value="FtsH"/>
</dbReference>
<keyword evidence="14" id="KW-1003">Cell membrane</keyword>
<dbReference type="EMBL" id="CP001841">
    <property type="protein sequence ID" value="AEF80134.1"/>
    <property type="molecule type" value="Genomic_DNA"/>
</dbReference>
<dbReference type="HAMAP" id="MF_01458">
    <property type="entry name" value="FtsH"/>
    <property type="match status" value="1"/>
</dbReference>
<comment type="cofactor">
    <cofactor evidence="14">
        <name>Zn(2+)</name>
        <dbReference type="ChEBI" id="CHEBI:29105"/>
    </cofactor>
    <text evidence="14">Binds 1 zinc ion per subunit.</text>
</comment>
<dbReference type="GO" id="GO:0005524">
    <property type="term" value="F:ATP binding"/>
    <property type="evidence" value="ECO:0007669"/>
    <property type="project" value="UniProtKB-UniRule"/>
</dbReference>
<gene>
    <name evidence="14" type="primary">ftsH</name>
    <name evidence="18" type="ordered locus">TREAZ_2746</name>
</gene>
<dbReference type="InParanoid" id="F5YD67"/>
<dbReference type="InterPro" id="IPR000642">
    <property type="entry name" value="Peptidase_M41"/>
</dbReference>
<protein>
    <recommendedName>
        <fullName evidence="14">ATP-dependent zinc metalloprotease FtsH</fullName>
        <ecNumber evidence="14">3.4.24.-</ecNumber>
    </recommendedName>
</protein>
<evidence type="ECO:0000259" key="17">
    <source>
        <dbReference type="SMART" id="SM00382"/>
    </source>
</evidence>
<dbReference type="GO" id="GO:0004222">
    <property type="term" value="F:metalloendopeptidase activity"/>
    <property type="evidence" value="ECO:0007669"/>
    <property type="project" value="InterPro"/>
</dbReference>
<dbReference type="GO" id="GO:0051301">
    <property type="term" value="P:cell division"/>
    <property type="evidence" value="ECO:0007669"/>
    <property type="project" value="UniProtKB-KW"/>
</dbReference>
<dbReference type="EC" id="3.4.24.-" evidence="14"/>
<keyword evidence="4 14" id="KW-0812">Transmembrane</keyword>
<keyword evidence="11 14" id="KW-0482">Metalloprotease</keyword>
<dbReference type="InterPro" id="IPR041569">
    <property type="entry name" value="AAA_lid_3"/>
</dbReference>
<dbReference type="eggNOG" id="COG0465">
    <property type="taxonomic scope" value="Bacteria"/>
</dbReference>
<dbReference type="PROSITE" id="PS00674">
    <property type="entry name" value="AAA"/>
    <property type="match status" value="1"/>
</dbReference>
<evidence type="ECO:0000256" key="8">
    <source>
        <dbReference type="ARBA" id="ARBA00022833"/>
    </source>
</evidence>
<dbReference type="KEGG" id="taz:TREAZ_2746"/>
<evidence type="ECO:0000256" key="12">
    <source>
        <dbReference type="ARBA" id="ARBA00023136"/>
    </source>
</evidence>
<proteinExistence type="inferred from homology"/>
<dbReference type="Gene3D" id="3.30.720.210">
    <property type="match status" value="1"/>
</dbReference>
<dbReference type="Pfam" id="PF00004">
    <property type="entry name" value="AAA"/>
    <property type="match status" value="1"/>
</dbReference>
<dbReference type="GO" id="GO:0006508">
    <property type="term" value="P:proteolysis"/>
    <property type="evidence" value="ECO:0007669"/>
    <property type="project" value="UniProtKB-KW"/>
</dbReference>
<sequence length="653" mass="71948">MAEYGSEDPQEDKPKQKNTGPQFPFGGGGGPKLPDFKPFGGWKFSIIYVVILIIGLSLFNFVFLNRVNPTIDFSEFKAKITTGEIKRVEITDSYFTGYSSLARKETNQSPMFRTPYTPVPEAVYRTVPINDPDLIKLMDEKNVAYYAVSREGSTVLNIIFSWVLPIAFFIFIWRFLMKRIGNMGGNVLSVGQNKAIIVAEGDVKTRFIDVAGVDEAKEELVEVVDFLKAPKKYTDIGGKIPKGVLLVGPPGTGKTLLARAVAGEAGVSFFRISGAEFVEMFVGVGAARVRDLFKQAREKGRCIIFIDELDAIGKSRINNIAGGNDEREQTLNQLLVEMDGFDATAGLIILAATNRPDVLDPALLRPGRFDRQVLVDRPDLIGREAILRIHSKTVKLSPEVDLASVARGTSGFVGADLANIVNEAALLAVRAGRQVVMQADFGEAIEKTVAGLQKKTRVIKPEERRIVAYHETGHALIAAFTPNSDPVQKISIVPRGFGALGYTLQMPVEDRYLMTEAELLGKIDVLLGGRAAEELIFGEISTGAANDLTRATDIARKMITEYGMSSRFKNVALTQRGTGMMGNPIQEPSFQREYSEATQQYIDEEIAHNVEKQYGAVKIKLEQNRPLLEKVAALLLEKETLDEKEFKELVKGD</sequence>
<keyword evidence="18" id="KW-0131">Cell cycle</keyword>
<keyword evidence="12 14" id="KW-0472">Membrane</keyword>
<feature type="binding site" evidence="14">
    <location>
        <position position="470"/>
    </location>
    <ligand>
        <name>Zn(2+)</name>
        <dbReference type="ChEBI" id="CHEBI:29105"/>
        <note>catalytic</note>
    </ligand>
</feature>
<evidence type="ECO:0000256" key="15">
    <source>
        <dbReference type="RuleBase" id="RU003651"/>
    </source>
</evidence>
<dbReference type="NCBIfam" id="TIGR01241">
    <property type="entry name" value="FtsH_fam"/>
    <property type="match status" value="1"/>
</dbReference>
<keyword evidence="7 14" id="KW-0378">Hydrolase</keyword>
<comment type="similarity">
    <text evidence="15">Belongs to the AAA ATPase family.</text>
</comment>
<feature type="transmembrane region" description="Helical" evidence="14">
    <location>
        <begin position="155"/>
        <end position="176"/>
    </location>
</feature>
<dbReference type="InterPro" id="IPR003960">
    <property type="entry name" value="ATPase_AAA_CS"/>
</dbReference>
<comment type="similarity">
    <text evidence="2 14">In the C-terminal section; belongs to the peptidase M41 family.</text>
</comment>
<evidence type="ECO:0000256" key="1">
    <source>
        <dbReference type="ARBA" id="ARBA00004370"/>
    </source>
</evidence>
<dbReference type="PANTHER" id="PTHR23076">
    <property type="entry name" value="METALLOPROTEASE M41 FTSH"/>
    <property type="match status" value="1"/>
</dbReference>
<dbReference type="RefSeq" id="WP_015712788.1">
    <property type="nucleotide sequence ID" value="NC_015577.1"/>
</dbReference>
<dbReference type="AlphaFoldDB" id="F5YD67"/>
<organism evidence="18 19">
    <name type="scientific">Leadbettera azotonutricia (strain ATCC BAA-888 / DSM 13862 / ZAS-9)</name>
    <name type="common">Treponema azotonutricium</name>
    <dbReference type="NCBI Taxonomy" id="545695"/>
    <lineage>
        <taxon>Bacteria</taxon>
        <taxon>Pseudomonadati</taxon>
        <taxon>Spirochaetota</taxon>
        <taxon>Spirochaetia</taxon>
        <taxon>Spirochaetales</taxon>
        <taxon>Breznakiellaceae</taxon>
        <taxon>Leadbettera</taxon>
    </lineage>
</organism>
<dbReference type="InterPro" id="IPR037219">
    <property type="entry name" value="Peptidase_M41-like"/>
</dbReference>
<feature type="binding site" evidence="14">
    <location>
        <begin position="248"/>
        <end position="255"/>
    </location>
    <ligand>
        <name>ATP</name>
        <dbReference type="ChEBI" id="CHEBI:30616"/>
    </ligand>
</feature>
<evidence type="ECO:0000256" key="5">
    <source>
        <dbReference type="ARBA" id="ARBA00022723"/>
    </source>
</evidence>
<comment type="subunit">
    <text evidence="14">Homohexamer.</text>
</comment>
<keyword evidence="8 14" id="KW-0862">Zinc</keyword>
<feature type="binding site" evidence="14">
    <location>
        <position position="474"/>
    </location>
    <ligand>
        <name>Zn(2+)</name>
        <dbReference type="ChEBI" id="CHEBI:29105"/>
        <note>catalytic</note>
    </ligand>
</feature>
<evidence type="ECO:0000256" key="14">
    <source>
        <dbReference type="HAMAP-Rule" id="MF_01458"/>
    </source>
</evidence>
<evidence type="ECO:0000256" key="11">
    <source>
        <dbReference type="ARBA" id="ARBA00023049"/>
    </source>
</evidence>
<evidence type="ECO:0000256" key="10">
    <source>
        <dbReference type="ARBA" id="ARBA00022989"/>
    </source>
</evidence>
<comment type="similarity">
    <text evidence="13 14">In the central section; belongs to the AAA ATPase family.</text>
</comment>
<dbReference type="Gene3D" id="1.10.8.60">
    <property type="match status" value="1"/>
</dbReference>
<dbReference type="InterPro" id="IPR027417">
    <property type="entry name" value="P-loop_NTPase"/>
</dbReference>
<dbReference type="FunFam" id="1.20.58.760:FF:000001">
    <property type="entry name" value="ATP-dependent zinc metalloprotease FtsH"/>
    <property type="match status" value="1"/>
</dbReference>
<dbReference type="SMART" id="SM00382">
    <property type="entry name" value="AAA"/>
    <property type="match status" value="1"/>
</dbReference>
<feature type="binding site" evidence="14">
    <location>
        <position position="547"/>
    </location>
    <ligand>
        <name>Zn(2+)</name>
        <dbReference type="ChEBI" id="CHEBI:29105"/>
        <note>catalytic</note>
    </ligand>
</feature>
<dbReference type="GO" id="GO:0016887">
    <property type="term" value="F:ATP hydrolysis activity"/>
    <property type="evidence" value="ECO:0007669"/>
    <property type="project" value="UniProtKB-UniRule"/>
</dbReference>
<evidence type="ECO:0000256" key="4">
    <source>
        <dbReference type="ARBA" id="ARBA00022692"/>
    </source>
</evidence>
<evidence type="ECO:0000256" key="7">
    <source>
        <dbReference type="ARBA" id="ARBA00022801"/>
    </source>
</evidence>
<evidence type="ECO:0000256" key="6">
    <source>
        <dbReference type="ARBA" id="ARBA00022741"/>
    </source>
</evidence>
<reference evidence="19" key="1">
    <citation type="submission" date="2009-12" db="EMBL/GenBank/DDBJ databases">
        <title>Complete sequence of Treponema azotonutricium strain ZAS-9.</title>
        <authorList>
            <person name="Tetu S.G."/>
            <person name="Matson E."/>
            <person name="Ren Q."/>
            <person name="Seshadri R."/>
            <person name="Elbourne L."/>
            <person name="Hassan K.A."/>
            <person name="Durkin A."/>
            <person name="Radune D."/>
            <person name="Mohamoud Y."/>
            <person name="Shay R."/>
            <person name="Jin S."/>
            <person name="Zhang X."/>
            <person name="Lucey K."/>
            <person name="Ballor N.R."/>
            <person name="Ottesen E."/>
            <person name="Rosenthal R."/>
            <person name="Allen A."/>
            <person name="Leadbetter J.R."/>
            <person name="Paulsen I.T."/>
        </authorList>
    </citation>
    <scope>NUCLEOTIDE SEQUENCE [LARGE SCALE GENOMIC DNA]</scope>
    <source>
        <strain evidence="19">ATCC BAA-888 / DSM 13862 / ZAS-9</strain>
    </source>
</reference>
<feature type="compositionally biased region" description="Acidic residues" evidence="16">
    <location>
        <begin position="1"/>
        <end position="10"/>
    </location>
</feature>
<comment type="subcellular location">
    <subcellularLocation>
        <location evidence="14">Cell inner membrane</location>
        <topology evidence="14">Multi-pass membrane protein</topology>
        <orientation evidence="14">Cytoplasmic side</orientation>
    </subcellularLocation>
    <subcellularLocation>
        <location evidence="1">Membrane</location>
    </subcellularLocation>
</comment>
<dbReference type="HOGENOM" id="CLU_000688_16_2_12"/>
<dbReference type="GO" id="GO:0005886">
    <property type="term" value="C:plasma membrane"/>
    <property type="evidence" value="ECO:0007669"/>
    <property type="project" value="UniProtKB-SubCell"/>
</dbReference>
<dbReference type="InterPro" id="IPR003959">
    <property type="entry name" value="ATPase_AAA_core"/>
</dbReference>
<name>F5YD67_LEAAZ</name>
<feature type="domain" description="AAA+ ATPase" evidence="17">
    <location>
        <begin position="240"/>
        <end position="379"/>
    </location>
</feature>